<dbReference type="AlphaFoldDB" id="A0A2T5BWE4"/>
<dbReference type="GO" id="GO:0016020">
    <property type="term" value="C:membrane"/>
    <property type="evidence" value="ECO:0007669"/>
    <property type="project" value="UniProtKB-SubCell"/>
</dbReference>
<reference evidence="7 8" key="1">
    <citation type="submission" date="2018-04" db="EMBL/GenBank/DDBJ databases">
        <title>Genomic Encyclopedia of Archaeal and Bacterial Type Strains, Phase II (KMG-II): from individual species to whole genera.</title>
        <authorList>
            <person name="Goeker M."/>
        </authorList>
    </citation>
    <scope>NUCLEOTIDE SEQUENCE [LARGE SCALE GENOMIC DNA]</scope>
    <source>
        <strain evidence="7 8">DSM 18064</strain>
    </source>
</reference>
<comment type="caution">
    <text evidence="7">The sequence shown here is derived from an EMBL/GenBank/DDBJ whole genome shotgun (WGS) entry which is preliminary data.</text>
</comment>
<sequence>MNNLTLPDPVTQAEFYADVPVKRLVAWVIDTLIIMLLAVLALPFTAFTAIFFFPLFFGLIGFAYRVTMLTRGSATPGMQLVAIEFRSARGERFALPEAAFHTFLYMLCLITILPQVISIIAMLTSARRQSLPDRVLGSVAINRPAAL</sequence>
<organism evidence="7 8">
    <name type="scientific">Rhodovulum imhoffii</name>
    <dbReference type="NCBI Taxonomy" id="365340"/>
    <lineage>
        <taxon>Bacteria</taxon>
        <taxon>Pseudomonadati</taxon>
        <taxon>Pseudomonadota</taxon>
        <taxon>Alphaproteobacteria</taxon>
        <taxon>Rhodobacterales</taxon>
        <taxon>Paracoccaceae</taxon>
        <taxon>Rhodovulum</taxon>
    </lineage>
</organism>
<keyword evidence="2 5" id="KW-0812">Transmembrane</keyword>
<comment type="subcellular location">
    <subcellularLocation>
        <location evidence="1">Membrane</location>
        <topology evidence="1">Multi-pass membrane protein</topology>
    </subcellularLocation>
</comment>
<protein>
    <submittedName>
        <fullName evidence="7">RDD family protein</fullName>
    </submittedName>
</protein>
<name>A0A2T5BWE4_9RHOB</name>
<evidence type="ECO:0000256" key="4">
    <source>
        <dbReference type="ARBA" id="ARBA00023136"/>
    </source>
</evidence>
<evidence type="ECO:0000259" key="6">
    <source>
        <dbReference type="Pfam" id="PF06271"/>
    </source>
</evidence>
<dbReference type="RefSeq" id="WP_107890549.1">
    <property type="nucleotide sequence ID" value="NZ_NHSI01000066.1"/>
</dbReference>
<evidence type="ECO:0000256" key="1">
    <source>
        <dbReference type="ARBA" id="ARBA00004141"/>
    </source>
</evidence>
<evidence type="ECO:0000256" key="5">
    <source>
        <dbReference type="SAM" id="Phobius"/>
    </source>
</evidence>
<feature type="transmembrane region" description="Helical" evidence="5">
    <location>
        <begin position="103"/>
        <end position="124"/>
    </location>
</feature>
<evidence type="ECO:0000256" key="3">
    <source>
        <dbReference type="ARBA" id="ARBA00022989"/>
    </source>
</evidence>
<proteinExistence type="predicted"/>
<evidence type="ECO:0000256" key="2">
    <source>
        <dbReference type="ARBA" id="ARBA00022692"/>
    </source>
</evidence>
<keyword evidence="8" id="KW-1185">Reference proteome</keyword>
<dbReference type="Pfam" id="PF06271">
    <property type="entry name" value="RDD"/>
    <property type="match status" value="1"/>
</dbReference>
<feature type="domain" description="RDD" evidence="6">
    <location>
        <begin position="21"/>
        <end position="136"/>
    </location>
</feature>
<dbReference type="Proteomes" id="UP000243859">
    <property type="component" value="Unassembled WGS sequence"/>
</dbReference>
<gene>
    <name evidence="7" type="ORF">C8N32_101146</name>
</gene>
<dbReference type="EMBL" id="QAAA01000001">
    <property type="protein sequence ID" value="PTN03949.1"/>
    <property type="molecule type" value="Genomic_DNA"/>
</dbReference>
<evidence type="ECO:0000313" key="8">
    <source>
        <dbReference type="Proteomes" id="UP000243859"/>
    </source>
</evidence>
<keyword evidence="3 5" id="KW-1133">Transmembrane helix</keyword>
<accession>A0A2T5BWE4</accession>
<keyword evidence="4 5" id="KW-0472">Membrane</keyword>
<evidence type="ECO:0000313" key="7">
    <source>
        <dbReference type="EMBL" id="PTN03949.1"/>
    </source>
</evidence>
<dbReference type="OrthoDB" id="7270324at2"/>
<feature type="transmembrane region" description="Helical" evidence="5">
    <location>
        <begin position="24"/>
        <end position="42"/>
    </location>
</feature>
<dbReference type="InterPro" id="IPR010432">
    <property type="entry name" value="RDD"/>
</dbReference>
<feature type="transmembrane region" description="Helical" evidence="5">
    <location>
        <begin position="49"/>
        <end position="67"/>
    </location>
</feature>